<dbReference type="CDD" id="cd02440">
    <property type="entry name" value="AdoMet_MTases"/>
    <property type="match status" value="1"/>
</dbReference>
<dbReference type="OrthoDB" id="271595at2759"/>
<dbReference type="GO" id="GO:0005634">
    <property type="term" value="C:nucleus"/>
    <property type="evidence" value="ECO:0007669"/>
    <property type="project" value="TreeGrafter"/>
</dbReference>
<dbReference type="PANTHER" id="PTHR13069:SF21">
    <property type="entry name" value="ALKYLATED DNA REPAIR PROTEIN ALKB HOMOLOG 8"/>
    <property type="match status" value="1"/>
</dbReference>
<dbReference type="InterPro" id="IPR027450">
    <property type="entry name" value="AlkB-like"/>
</dbReference>
<proteinExistence type="predicted"/>
<dbReference type="Gene3D" id="3.40.50.150">
    <property type="entry name" value="Vaccinia Virus protein VP39"/>
    <property type="match status" value="1"/>
</dbReference>
<dbReference type="InterPro" id="IPR029063">
    <property type="entry name" value="SAM-dependent_MTases_sf"/>
</dbReference>
<reference evidence="8 9" key="1">
    <citation type="journal article" date="2016" name="Genome Biol. Evol.">
        <title>Gene Family Evolution Reflects Adaptation to Soil Environmental Stressors in the Genome of the Collembolan Orchesella cincta.</title>
        <authorList>
            <person name="Faddeeva-Vakhrusheva A."/>
            <person name="Derks M.F."/>
            <person name="Anvar S.Y."/>
            <person name="Agamennone V."/>
            <person name="Suring W."/>
            <person name="Smit S."/>
            <person name="van Straalen N.M."/>
            <person name="Roelofs D."/>
        </authorList>
    </citation>
    <scope>NUCLEOTIDE SEQUENCE [LARGE SCALE GENOMIC DNA]</scope>
    <source>
        <tissue evidence="8">Mixed pool</tissue>
    </source>
</reference>
<dbReference type="InterPro" id="IPR051422">
    <property type="entry name" value="AlkB_tRNA_MeTrf/Diox"/>
</dbReference>
<dbReference type="GO" id="GO:0005737">
    <property type="term" value="C:cytoplasm"/>
    <property type="evidence" value="ECO:0007669"/>
    <property type="project" value="TreeGrafter"/>
</dbReference>
<accession>A0A1D2NAP2</accession>
<dbReference type="GO" id="GO:0000049">
    <property type="term" value="F:tRNA binding"/>
    <property type="evidence" value="ECO:0007669"/>
    <property type="project" value="TreeGrafter"/>
</dbReference>
<dbReference type="GO" id="GO:0106335">
    <property type="term" value="F:tRNA (5-carboxymethyluridine(34)-5-O)-methyltransferase activity"/>
    <property type="evidence" value="ECO:0007669"/>
    <property type="project" value="TreeGrafter"/>
</dbReference>
<dbReference type="InterPro" id="IPR013216">
    <property type="entry name" value="Methyltransf_11"/>
</dbReference>
<dbReference type="PANTHER" id="PTHR13069">
    <property type="entry name" value="ALKYLATED DNA REPAIR PROTEIN ALKB HOMOLOG 8"/>
    <property type="match status" value="1"/>
</dbReference>
<dbReference type="Pfam" id="PF13532">
    <property type="entry name" value="2OG-FeII_Oxy_2"/>
    <property type="match status" value="1"/>
</dbReference>
<evidence type="ECO:0000256" key="1">
    <source>
        <dbReference type="ARBA" id="ARBA00001954"/>
    </source>
</evidence>
<sequence>MSSSSSIGEDGSKNVEKKAVPRSLGKAERKNARKVSKMKQVVSKQVGVQMSDEPCSEWLIVWGFGASTGTTKNDILDYLKPRPVAVRLFVDQAYVFVRCSSLEDAALLKSKYHGREYDERQTLYVGFVEKYEVIPEEDIRYLAPFNVGLPEGLSLYPEFVTPEEEDCLIKNLFVDTSAVSSLRKRTVQHFGYEFRYGTNDVDPRSPLPNKIPDYVLPTVSKMISTGAAPAEPDQLTVNQYMPGQGIPPHCDTHSCFEGPIISLSLGSDTVMDFRQANSVSSVILPARSLLVMDGASRYGWTHGITPRKWDVVPDKHNGGITMLGRALRISLTFRRLKRGKVGCHCDFPNLCDTQKGKITDDNASVLENDLVHKVYENIAAHFTETRHKPWPKVREFVENLKPGDRMLDVGCANGKYFRINNDILEVGMDMSTGLLEKCLEKGNEVVRANALSLPFKDDHFESVISIAVLHHIATKERRQRFIEEIMRVLTPGGLGLIYVWAKDQNLEKTQSTWSERQQERNFYNPPGSCVDQVSDYLFLPIHDRDEEFPQNDMLVPWVNHQEKQNTVHHRYYHVFNKGELEELITDLEPAPKILDSYYEQGNWVVKFQKQGNS</sequence>
<protein>
    <submittedName>
        <fullName evidence="8">Alkylated DNA repair protein alkB 8</fullName>
    </submittedName>
</protein>
<evidence type="ECO:0000256" key="2">
    <source>
        <dbReference type="ARBA" id="ARBA00022603"/>
    </source>
</evidence>
<evidence type="ECO:0000256" key="3">
    <source>
        <dbReference type="ARBA" id="ARBA00022679"/>
    </source>
</evidence>
<dbReference type="Pfam" id="PF08241">
    <property type="entry name" value="Methyltransf_11"/>
    <property type="match status" value="1"/>
</dbReference>
<dbReference type="GO" id="GO:0008757">
    <property type="term" value="F:S-adenosylmethionine-dependent methyltransferase activity"/>
    <property type="evidence" value="ECO:0007669"/>
    <property type="project" value="InterPro"/>
</dbReference>
<evidence type="ECO:0000256" key="4">
    <source>
        <dbReference type="ARBA" id="ARBA00022833"/>
    </source>
</evidence>
<gene>
    <name evidence="8" type="ORF">Ocin01_04364</name>
</gene>
<dbReference type="Gene3D" id="2.60.120.590">
    <property type="entry name" value="Alpha-ketoglutarate-dependent dioxygenase AlkB-like"/>
    <property type="match status" value="1"/>
</dbReference>
<evidence type="ECO:0000256" key="5">
    <source>
        <dbReference type="ARBA" id="ARBA00022884"/>
    </source>
</evidence>
<keyword evidence="5" id="KW-0694">RNA-binding</keyword>
<dbReference type="STRING" id="48709.A0A1D2NAP2"/>
<comment type="cofactor">
    <cofactor evidence="1">
        <name>Fe(2+)</name>
        <dbReference type="ChEBI" id="CHEBI:29033"/>
    </cofactor>
</comment>
<dbReference type="SUPFAM" id="SSF51197">
    <property type="entry name" value="Clavaminate synthase-like"/>
    <property type="match status" value="1"/>
</dbReference>
<dbReference type="InterPro" id="IPR005123">
    <property type="entry name" value="Oxoglu/Fe-dep_dioxygenase_dom"/>
</dbReference>
<dbReference type="GO" id="GO:0030488">
    <property type="term" value="P:tRNA methylation"/>
    <property type="evidence" value="ECO:0007669"/>
    <property type="project" value="TreeGrafter"/>
</dbReference>
<dbReference type="OMA" id="EYEKYIM"/>
<keyword evidence="3" id="KW-0808">Transferase</keyword>
<feature type="domain" description="Fe2OG dioxygenase" evidence="7">
    <location>
        <begin position="231"/>
        <end position="337"/>
    </location>
</feature>
<evidence type="ECO:0000313" key="8">
    <source>
        <dbReference type="EMBL" id="ODN02324.1"/>
    </source>
</evidence>
<dbReference type="EMBL" id="LJIJ01000116">
    <property type="protein sequence ID" value="ODN02324.1"/>
    <property type="molecule type" value="Genomic_DNA"/>
</dbReference>
<dbReference type="InterPro" id="IPR035979">
    <property type="entry name" value="RBD_domain_sf"/>
</dbReference>
<dbReference type="SUPFAM" id="SSF53335">
    <property type="entry name" value="S-adenosyl-L-methionine-dependent methyltransferases"/>
    <property type="match status" value="1"/>
</dbReference>
<feature type="region of interest" description="Disordered" evidence="6">
    <location>
        <begin position="1"/>
        <end position="32"/>
    </location>
</feature>
<dbReference type="Proteomes" id="UP000094527">
    <property type="component" value="Unassembled WGS sequence"/>
</dbReference>
<dbReference type="AlphaFoldDB" id="A0A1D2NAP2"/>
<keyword evidence="4" id="KW-0862">Zinc</keyword>
<organism evidence="8 9">
    <name type="scientific">Orchesella cincta</name>
    <name type="common">Springtail</name>
    <name type="synonym">Podura cincta</name>
    <dbReference type="NCBI Taxonomy" id="48709"/>
    <lineage>
        <taxon>Eukaryota</taxon>
        <taxon>Metazoa</taxon>
        <taxon>Ecdysozoa</taxon>
        <taxon>Arthropoda</taxon>
        <taxon>Hexapoda</taxon>
        <taxon>Collembola</taxon>
        <taxon>Entomobryomorpha</taxon>
        <taxon>Entomobryoidea</taxon>
        <taxon>Orchesellidae</taxon>
        <taxon>Orchesellinae</taxon>
        <taxon>Orchesella</taxon>
    </lineage>
</organism>
<name>A0A1D2NAP2_ORCCI</name>
<evidence type="ECO:0000256" key="6">
    <source>
        <dbReference type="SAM" id="MobiDB-lite"/>
    </source>
</evidence>
<dbReference type="PROSITE" id="PS51471">
    <property type="entry name" value="FE2OG_OXY"/>
    <property type="match status" value="1"/>
</dbReference>
<keyword evidence="9" id="KW-1185">Reference proteome</keyword>
<keyword evidence="2" id="KW-0489">Methyltransferase</keyword>
<evidence type="ECO:0000259" key="7">
    <source>
        <dbReference type="PROSITE" id="PS51471"/>
    </source>
</evidence>
<comment type="caution">
    <text evidence="8">The sequence shown here is derived from an EMBL/GenBank/DDBJ whole genome shotgun (WGS) entry which is preliminary data.</text>
</comment>
<dbReference type="SUPFAM" id="SSF54928">
    <property type="entry name" value="RNA-binding domain, RBD"/>
    <property type="match status" value="1"/>
</dbReference>
<dbReference type="InterPro" id="IPR037151">
    <property type="entry name" value="AlkB-like_sf"/>
</dbReference>
<feature type="compositionally biased region" description="Basic and acidic residues" evidence="6">
    <location>
        <begin position="10"/>
        <end position="30"/>
    </location>
</feature>
<evidence type="ECO:0000313" key="9">
    <source>
        <dbReference type="Proteomes" id="UP000094527"/>
    </source>
</evidence>
<dbReference type="GO" id="GO:0002098">
    <property type="term" value="P:tRNA wobble uridine modification"/>
    <property type="evidence" value="ECO:0007669"/>
    <property type="project" value="TreeGrafter"/>
</dbReference>